<reference evidence="4 5" key="1">
    <citation type="submission" date="2017-10" db="EMBL/GenBank/DDBJ databases">
        <title>Novel microbial diversity and functional potential in the marine mammal oral microbiome.</title>
        <authorList>
            <person name="Dudek N.K."/>
            <person name="Sun C.L."/>
            <person name="Burstein D."/>
            <person name="Kantor R.S."/>
            <person name="Aliaga Goltsman D.S."/>
            <person name="Bik E.M."/>
            <person name="Thomas B.C."/>
            <person name="Banfield J.F."/>
            <person name="Relman D.A."/>
        </authorList>
    </citation>
    <scope>NUCLEOTIDE SEQUENCE [LARGE SCALE GENOMIC DNA]</scope>
    <source>
        <strain evidence="4">DOLJORAL78_47_16</strain>
    </source>
</reference>
<keyword evidence="4" id="KW-0378">Hydrolase</keyword>
<dbReference type="Pfam" id="PF08666">
    <property type="entry name" value="SAF"/>
    <property type="match status" value="1"/>
</dbReference>
<dbReference type="PANTHER" id="PTHR30536">
    <property type="entry name" value="ALTRONATE/GALACTARATE DEHYDRATASE"/>
    <property type="match status" value="1"/>
</dbReference>
<comment type="similarity">
    <text evidence="1">Belongs to the UxaA family.</text>
</comment>
<dbReference type="EMBL" id="PDSK01000092">
    <property type="protein sequence ID" value="PIE34095.1"/>
    <property type="molecule type" value="Genomic_DNA"/>
</dbReference>
<sequence length="496" mass="53747">MKCVHIHPYDNVAVAVTDIPAGETLTVAESTFTTKAVIPFGHKVALSSIRNGEMVIRYGFPIGHATADIDPGDWVHTHNVFTNLEGVLDYNYTPVENRFQPIDDGLIFDGFIRANNEIGIRNEVWIIPTVGCVNKLAEQLAWTMNAELDLTGTLGGVHAFTHPYGCSQLGADERRTQNVLANLVKHPNAGAVLVLSLGCEQNNLKEFQPILGNVDPQRVRFLVAQDCENEVEVGLKVLRQLVQYAGQFQREPVSVSRLKIGMKCGGSDGFSGMTANPLVGSVSDAVVARGGTSVLTEVPEMFGAETLLFNRCVDEEIFEKSVRMVNGFKEYYISYNQPIYENPAPGNRTGGITTLEEKSLGCIQKGGSSPVVDVLEYGERLQTPGLNLLSGPGNDGVSVTGLTAAGAHLVLFTTGRGNPLGSPVPTVKISSNSPLAVRKPHWIDFDAGRLLHGSTMPELTEELLKYILDVASGRQTTCNERNGYREIIILKDGVTV</sequence>
<dbReference type="InterPro" id="IPR048332">
    <property type="entry name" value="GD_AH_C"/>
</dbReference>
<proteinExistence type="inferred from homology"/>
<dbReference type="InterPro" id="IPR013974">
    <property type="entry name" value="SAF"/>
</dbReference>
<dbReference type="PANTHER" id="PTHR30536:SF5">
    <property type="entry name" value="ALTRONATE DEHYDRATASE"/>
    <property type="match status" value="1"/>
</dbReference>
<dbReference type="AlphaFoldDB" id="A0A2G6KEM5"/>
<dbReference type="Pfam" id="PF20629">
    <property type="entry name" value="GD_AH_C"/>
    <property type="match status" value="1"/>
</dbReference>
<dbReference type="InterPro" id="IPR007392">
    <property type="entry name" value="GD_AH_second"/>
</dbReference>
<organism evidence="4 5">
    <name type="scientific">candidate division KSB3 bacterium</name>
    <dbReference type="NCBI Taxonomy" id="2044937"/>
    <lineage>
        <taxon>Bacteria</taxon>
        <taxon>candidate division KSB3</taxon>
    </lineage>
</organism>
<dbReference type="GO" id="GO:0016829">
    <property type="term" value="F:lyase activity"/>
    <property type="evidence" value="ECO:0007669"/>
    <property type="project" value="UniProtKB-KW"/>
</dbReference>
<dbReference type="Gene3D" id="2.30.130.110">
    <property type="match status" value="1"/>
</dbReference>
<evidence type="ECO:0000256" key="1">
    <source>
        <dbReference type="ARBA" id="ARBA00010986"/>
    </source>
</evidence>
<dbReference type="Proteomes" id="UP000230821">
    <property type="component" value="Unassembled WGS sequence"/>
</dbReference>
<accession>A0A2G6KEM5</accession>
<keyword evidence="2" id="KW-0456">Lyase</keyword>
<dbReference type="SMART" id="SM00858">
    <property type="entry name" value="SAF"/>
    <property type="match status" value="1"/>
</dbReference>
<evidence type="ECO:0000313" key="4">
    <source>
        <dbReference type="EMBL" id="PIE34095.1"/>
    </source>
</evidence>
<dbReference type="Pfam" id="PF04295">
    <property type="entry name" value="GD_AH_second"/>
    <property type="match status" value="1"/>
</dbReference>
<gene>
    <name evidence="4" type="ORF">CSA56_09055</name>
</gene>
<dbReference type="CDD" id="cd11613">
    <property type="entry name" value="SAF_AH_GD"/>
    <property type="match status" value="1"/>
</dbReference>
<evidence type="ECO:0000259" key="3">
    <source>
        <dbReference type="SMART" id="SM00858"/>
    </source>
</evidence>
<name>A0A2G6KEM5_9BACT</name>
<evidence type="ECO:0000256" key="2">
    <source>
        <dbReference type="ARBA" id="ARBA00023239"/>
    </source>
</evidence>
<dbReference type="InterPro" id="IPR052172">
    <property type="entry name" value="UxaA_altronate/galactarate_dh"/>
</dbReference>
<dbReference type="GO" id="GO:0016787">
    <property type="term" value="F:hydrolase activity"/>
    <property type="evidence" value="ECO:0007669"/>
    <property type="project" value="UniProtKB-KW"/>
</dbReference>
<dbReference type="InterPro" id="IPR044144">
    <property type="entry name" value="SAF_UxaA/GarD"/>
</dbReference>
<protein>
    <submittedName>
        <fullName evidence="4">Altronate hydrolase</fullName>
    </submittedName>
</protein>
<feature type="domain" description="SAF" evidence="3">
    <location>
        <begin position="10"/>
        <end position="81"/>
    </location>
</feature>
<dbReference type="GO" id="GO:0019698">
    <property type="term" value="P:D-galacturonate catabolic process"/>
    <property type="evidence" value="ECO:0007669"/>
    <property type="project" value="TreeGrafter"/>
</dbReference>
<comment type="caution">
    <text evidence="4">The sequence shown here is derived from an EMBL/GenBank/DDBJ whole genome shotgun (WGS) entry which is preliminary data.</text>
</comment>
<evidence type="ECO:0000313" key="5">
    <source>
        <dbReference type="Proteomes" id="UP000230821"/>
    </source>
</evidence>